<proteinExistence type="predicted"/>
<accession>A0A5M8I8B9</accession>
<comment type="caution">
    <text evidence="1">The sequence shown here is derived from an EMBL/GenBank/DDBJ whole genome shotgun (WGS) entry which is preliminary data.</text>
</comment>
<evidence type="ECO:0000313" key="1">
    <source>
        <dbReference type="EMBL" id="KAA6231748.1"/>
    </source>
</evidence>
<evidence type="ECO:0000313" key="3">
    <source>
        <dbReference type="Proteomes" id="UP000327458"/>
    </source>
</evidence>
<dbReference type="Proteomes" id="UP000327458">
    <property type="component" value="Unassembled WGS sequence"/>
</dbReference>
<dbReference type="EMBL" id="WUBZ01000042">
    <property type="protein sequence ID" value="MWV55095.1"/>
    <property type="molecule type" value="Genomic_DNA"/>
</dbReference>
<evidence type="ECO:0000313" key="2">
    <source>
        <dbReference type="EMBL" id="MWV55095.1"/>
    </source>
</evidence>
<organism evidence="1 3">
    <name type="scientific">Chlorobium phaeovibrioides</name>
    <dbReference type="NCBI Taxonomy" id="1094"/>
    <lineage>
        <taxon>Bacteria</taxon>
        <taxon>Pseudomonadati</taxon>
        <taxon>Chlorobiota</taxon>
        <taxon>Chlorobiia</taxon>
        <taxon>Chlorobiales</taxon>
        <taxon>Chlorobiaceae</taxon>
        <taxon>Chlorobium/Pelodictyon group</taxon>
        <taxon>Chlorobium</taxon>
    </lineage>
</organism>
<gene>
    <name evidence="1" type="ORF">FP507_00455</name>
    <name evidence="2" type="ORF">GJ685_08515</name>
</gene>
<reference evidence="2 4" key="2">
    <citation type="submission" date="2019-11" db="EMBL/GenBank/DDBJ databases">
        <title>Green- and brown-colored morphotypes of Chlorobia in the stratified aquatic ecosystems of Kandalaksha Gulf (White Sea): A model for study of the accessory genome evolution.</title>
        <authorList>
            <person name="Grouzdev D.S."/>
        </authorList>
    </citation>
    <scope>NUCLEOTIDE SEQUENCE [LARGE SCALE GENOMIC DNA]</scope>
    <source>
        <strain evidence="2 4">ZM</strain>
    </source>
</reference>
<evidence type="ECO:0000313" key="4">
    <source>
        <dbReference type="Proteomes" id="UP000489351"/>
    </source>
</evidence>
<sequence length="82" mass="9352">MQLQGTARYIQSSNELEVVRPGEVHSRRIRCINLDPNEVNVFGVQIEGDEIWVLAGPTNNQRPDRKYVYRFSSLTGGSRYGL</sequence>
<dbReference type="AlphaFoldDB" id="A0A5M8I8B9"/>
<dbReference type="EMBL" id="VMRG01000001">
    <property type="protein sequence ID" value="KAA6231748.1"/>
    <property type="molecule type" value="Genomic_DNA"/>
</dbReference>
<dbReference type="RefSeq" id="WP_041469662.1">
    <property type="nucleotide sequence ID" value="NZ_CP041698.1"/>
</dbReference>
<protein>
    <submittedName>
        <fullName evidence="1">Uncharacterized protein</fullName>
    </submittedName>
</protein>
<reference evidence="1 3" key="1">
    <citation type="submission" date="2019-07" db="EMBL/GenBank/DDBJ databases">
        <title>Draft genome Sequence of Chlorobium phaeovibrioides sp. strain PhvTcv-s14, from the Phylum Chlorobi.</title>
        <authorList>
            <person name="Babenko V."/>
            <person name="Boldyreva D."/>
            <person name="Kanygina A."/>
            <person name="Selezneva O."/>
            <person name="Akopiyan T."/>
            <person name="Lunina O."/>
        </authorList>
    </citation>
    <scope>NUCLEOTIDE SEQUENCE [LARGE SCALE GENOMIC DNA]</scope>
    <source>
        <strain evidence="1 3">GrTcv12</strain>
    </source>
</reference>
<name>A0A5M8I8B9_CHLPH</name>
<keyword evidence="4" id="KW-1185">Reference proteome</keyword>
<dbReference type="Proteomes" id="UP000489351">
    <property type="component" value="Unassembled WGS sequence"/>
</dbReference>